<dbReference type="GeneTree" id="ENSGT00530000063558"/>
<feature type="compositionally biased region" description="Low complexity" evidence="1">
    <location>
        <begin position="547"/>
        <end position="558"/>
    </location>
</feature>
<feature type="compositionally biased region" description="Pro residues" evidence="1">
    <location>
        <begin position="312"/>
        <end position="321"/>
    </location>
</feature>
<evidence type="ECO:0000313" key="4">
    <source>
        <dbReference type="Proteomes" id="UP000261360"/>
    </source>
</evidence>
<feature type="compositionally biased region" description="Pro residues" evidence="1">
    <location>
        <begin position="466"/>
        <end position="494"/>
    </location>
</feature>
<feature type="compositionally biased region" description="Polar residues" evidence="1">
    <location>
        <begin position="572"/>
        <end position="597"/>
    </location>
</feature>
<dbReference type="Pfam" id="PF21731">
    <property type="entry name" value="TARSH_C"/>
    <property type="match status" value="1"/>
</dbReference>
<evidence type="ECO:0000256" key="1">
    <source>
        <dbReference type="SAM" id="MobiDB-lite"/>
    </source>
</evidence>
<feature type="compositionally biased region" description="Polar residues" evidence="1">
    <location>
        <begin position="651"/>
        <end position="663"/>
    </location>
</feature>
<name>A0A3B4Y2N4_SERLL</name>
<feature type="compositionally biased region" description="Polar residues" evidence="1">
    <location>
        <begin position="533"/>
        <end position="543"/>
    </location>
</feature>
<dbReference type="PROSITE" id="PS50853">
    <property type="entry name" value="FN3"/>
    <property type="match status" value="1"/>
</dbReference>
<evidence type="ECO:0000259" key="2">
    <source>
        <dbReference type="PROSITE" id="PS50853"/>
    </source>
</evidence>
<feature type="compositionally biased region" description="Pro residues" evidence="1">
    <location>
        <begin position="412"/>
        <end position="424"/>
    </location>
</feature>
<dbReference type="CDD" id="cd00063">
    <property type="entry name" value="FN3"/>
    <property type="match status" value="1"/>
</dbReference>
<reference evidence="3" key="1">
    <citation type="submission" date="2025-08" db="UniProtKB">
        <authorList>
            <consortium name="Ensembl"/>
        </authorList>
    </citation>
    <scope>IDENTIFICATION</scope>
</reference>
<dbReference type="InterPro" id="IPR049109">
    <property type="entry name" value="TARSH/FNDC1_C"/>
</dbReference>
<dbReference type="PANTHER" id="PTHR23197">
    <property type="entry name" value="TARSH-RELATED FIBRONECTIN DOMAIN-CONTAINING"/>
    <property type="match status" value="1"/>
</dbReference>
<dbReference type="GO" id="GO:0010811">
    <property type="term" value="P:positive regulation of cell-substrate adhesion"/>
    <property type="evidence" value="ECO:0007669"/>
    <property type="project" value="TreeGrafter"/>
</dbReference>
<dbReference type="InterPro" id="IPR013783">
    <property type="entry name" value="Ig-like_fold"/>
</dbReference>
<organism evidence="3 4">
    <name type="scientific">Seriola lalandi dorsalis</name>
    <dbReference type="NCBI Taxonomy" id="1841481"/>
    <lineage>
        <taxon>Eukaryota</taxon>
        <taxon>Metazoa</taxon>
        <taxon>Chordata</taxon>
        <taxon>Craniata</taxon>
        <taxon>Vertebrata</taxon>
        <taxon>Euteleostomi</taxon>
        <taxon>Actinopterygii</taxon>
        <taxon>Neopterygii</taxon>
        <taxon>Teleostei</taxon>
        <taxon>Neoteleostei</taxon>
        <taxon>Acanthomorphata</taxon>
        <taxon>Carangaria</taxon>
        <taxon>Carangiformes</taxon>
        <taxon>Carangidae</taxon>
        <taxon>Seriola</taxon>
    </lineage>
</organism>
<sequence>MKVRISATGDTIVMKFLRPNADTKLEGYILGYGSSMFSKQFIQLPENGQPYETEFDAEPKYLIAVQPIPTNEVKKQCTGKVNLEKPLHLVIGSVTPTSVLLSWGTLIFSASLVLCLCLRHYTVRYRERNRKWNYQTCPTSDTVIDNLKPNTVYEFGVQPSSKDTTGTWSKPVIHNISRGGIEGMFDVSFLYTIPSPRLSGQDPFTHNIIFYITVLWLNGHIFSLLDNPGGGGDLSRSVLPPFLEIPLASKLHPPPHITPTMASVPFLQTNADKHGGHPLSQPRQKPLSQPLPNPQLQPQQPQLKPHGKAQPQPKPYSPSPKLPKSQPQLTSQPKPQTQPQPGPRYQPILNTQPRPKPKSQPIPKSEPQPLPTSDPVPQTHPQPQPPSQLIPQTQPQPISQPIPKIQSEPKPTSEPVPQTQPQPQPTSQLIPQTQPPARPKLQRIPQTKPPARPRSQLIPQAQSQPQPHPPSQPVPQTKPEPTSKPVPQTQPQPQPNSQLIAQIQPQTQPQTTPQPIPQTLSQTQPQAPPQPKLHTQLQSQSQPKPHLQSQPQTTTQLQADPQPTPQPKHLAQHQTQAQLKTQIQLRSQIQPTPQSTPMVHHHTPQITPQPIPYTQQALPKIHIQPQPEPQSHSTAQPQTQTRPQQKTNTQYQLNIKQQPQAEPTSKPKIFFSQPKPETQAQPKDQTKPKTQPQPKAPHVIYKTDKRPEEPCSITSSLAYFPDEEGSDLNITGPPRIPPSNVTVVTVEGCPSFVILDWQKTDNETRGIVHANMLIFLKTDRTSYEFKVTPKNELGTGPSSDPVSFSTESGKDAIWTQFPFKADAYSECSGKQYVKRTWYRKFVGIQLCNSLRYKIYLSDSLNGKFYNIGDQTGHGEDHCQFVDSFLDGRTGNQMFADELPSKLGFYRAMRQEPVSFGEIGGKSHVTYVGWYECGTPIPGKW</sequence>
<dbReference type="SMART" id="SM00060">
    <property type="entry name" value="FN3"/>
    <property type="match status" value="2"/>
</dbReference>
<dbReference type="AlphaFoldDB" id="A0A3B4Y2N4"/>
<dbReference type="InterPro" id="IPR003961">
    <property type="entry name" value="FN3_dom"/>
</dbReference>
<protein>
    <submittedName>
        <fullName evidence="3">Target of Nesh-SH3-like</fullName>
    </submittedName>
</protein>
<feature type="compositionally biased region" description="Low complexity" evidence="1">
    <location>
        <begin position="389"/>
        <end position="411"/>
    </location>
</feature>
<reference evidence="3" key="2">
    <citation type="submission" date="2025-09" db="UniProtKB">
        <authorList>
            <consortium name="Ensembl"/>
        </authorList>
    </citation>
    <scope>IDENTIFICATION</scope>
</reference>
<feature type="compositionally biased region" description="Low complexity" evidence="1">
    <location>
        <begin position="322"/>
        <end position="335"/>
    </location>
</feature>
<evidence type="ECO:0000313" key="3">
    <source>
        <dbReference type="Ensembl" id="ENSSLDP00000025100.1"/>
    </source>
</evidence>
<dbReference type="Pfam" id="PF00041">
    <property type="entry name" value="fn3"/>
    <property type="match status" value="1"/>
</dbReference>
<accession>A0A3B4Y2N4</accession>
<dbReference type="InterPro" id="IPR036116">
    <property type="entry name" value="FN3_sf"/>
</dbReference>
<feature type="compositionally biased region" description="Low complexity" evidence="1">
    <location>
        <begin position="678"/>
        <end position="696"/>
    </location>
</feature>
<dbReference type="PANTHER" id="PTHR23197:SF10">
    <property type="entry name" value="TARGET OF NESH-SH3"/>
    <property type="match status" value="1"/>
</dbReference>
<feature type="compositionally biased region" description="Low complexity" evidence="1">
    <location>
        <begin position="495"/>
        <end position="525"/>
    </location>
</feature>
<dbReference type="Ensembl" id="ENSSLDT00000025886.1">
    <property type="protein sequence ID" value="ENSSLDP00000025100.1"/>
    <property type="gene ID" value="ENSSLDG00000019471.1"/>
</dbReference>
<dbReference type="GO" id="GO:0030198">
    <property type="term" value="P:extracellular matrix organization"/>
    <property type="evidence" value="ECO:0007669"/>
    <property type="project" value="TreeGrafter"/>
</dbReference>
<dbReference type="SUPFAM" id="SSF49265">
    <property type="entry name" value="Fibronectin type III"/>
    <property type="match status" value="2"/>
</dbReference>
<proteinExistence type="predicted"/>
<feature type="domain" description="Fibronectin type-III" evidence="2">
    <location>
        <begin position="85"/>
        <end position="179"/>
    </location>
</feature>
<dbReference type="Gene3D" id="2.60.40.10">
    <property type="entry name" value="Immunoglobulins"/>
    <property type="match status" value="1"/>
</dbReference>
<feature type="compositionally biased region" description="Pro residues" evidence="1">
    <location>
        <begin position="358"/>
        <end position="388"/>
    </location>
</feature>
<dbReference type="Proteomes" id="UP000261360">
    <property type="component" value="Unplaced"/>
</dbReference>
<feature type="region of interest" description="Disordered" evidence="1">
    <location>
        <begin position="624"/>
        <end position="696"/>
    </location>
</feature>
<feature type="compositionally biased region" description="Low complexity" evidence="1">
    <location>
        <begin position="634"/>
        <end position="650"/>
    </location>
</feature>
<keyword evidence="4" id="KW-1185">Reference proteome</keyword>
<feature type="region of interest" description="Disordered" evidence="1">
    <location>
        <begin position="268"/>
        <end position="611"/>
    </location>
</feature>